<dbReference type="eggNOG" id="COG2205">
    <property type="taxonomic scope" value="Bacteria"/>
</dbReference>
<feature type="domain" description="Response regulatory" evidence="12">
    <location>
        <begin position="634"/>
        <end position="751"/>
    </location>
</feature>
<keyword evidence="7" id="KW-0067">ATP-binding</keyword>
<keyword evidence="3 9" id="KW-0597">Phosphoprotein</keyword>
<dbReference type="Pfam" id="PF00512">
    <property type="entry name" value="HisKA"/>
    <property type="match status" value="1"/>
</dbReference>
<dbReference type="EC" id="2.7.13.3" evidence="2"/>
<dbReference type="OrthoDB" id="6724607at2"/>
<dbReference type="PANTHER" id="PTHR45339">
    <property type="entry name" value="HYBRID SIGNAL TRANSDUCTION HISTIDINE KINASE J"/>
    <property type="match status" value="1"/>
</dbReference>
<accession>Q2SBL4</accession>
<keyword evidence="14" id="KW-1185">Reference proteome</keyword>
<dbReference type="InterPro" id="IPR003661">
    <property type="entry name" value="HisK_dim/P_dom"/>
</dbReference>
<evidence type="ECO:0000256" key="4">
    <source>
        <dbReference type="ARBA" id="ARBA00022679"/>
    </source>
</evidence>
<dbReference type="InterPro" id="IPR004358">
    <property type="entry name" value="Sig_transdc_His_kin-like_C"/>
</dbReference>
<keyword evidence="10" id="KW-0812">Transmembrane</keyword>
<dbReference type="Gene3D" id="3.40.50.2300">
    <property type="match status" value="2"/>
</dbReference>
<dbReference type="CDD" id="cd00082">
    <property type="entry name" value="HisKA"/>
    <property type="match status" value="1"/>
</dbReference>
<dbReference type="SUPFAM" id="SSF55874">
    <property type="entry name" value="ATPase domain of HSP90 chaperone/DNA topoisomerase II/histidine kinase"/>
    <property type="match status" value="1"/>
</dbReference>
<evidence type="ECO:0000256" key="10">
    <source>
        <dbReference type="SAM" id="Phobius"/>
    </source>
</evidence>
<dbReference type="InterPro" id="IPR033414">
    <property type="entry name" value="Sensor_dom"/>
</dbReference>
<evidence type="ECO:0000259" key="11">
    <source>
        <dbReference type="PROSITE" id="PS50109"/>
    </source>
</evidence>
<keyword evidence="8" id="KW-0902">Two-component regulatory system</keyword>
<dbReference type="InterPro" id="IPR005467">
    <property type="entry name" value="His_kinase_dom"/>
</dbReference>
<dbReference type="KEGG" id="hch:HCH_05286"/>
<feature type="modified residue" description="4-aspartylphosphate" evidence="9">
    <location>
        <position position="683"/>
    </location>
</feature>
<dbReference type="InterPro" id="IPR011006">
    <property type="entry name" value="CheY-like_superfamily"/>
</dbReference>
<dbReference type="eggNOG" id="COG2197">
    <property type="taxonomic scope" value="Bacteria"/>
</dbReference>
<evidence type="ECO:0000256" key="8">
    <source>
        <dbReference type="ARBA" id="ARBA00023012"/>
    </source>
</evidence>
<dbReference type="InterPro" id="IPR003594">
    <property type="entry name" value="HATPase_dom"/>
</dbReference>
<dbReference type="Pfam" id="PF17149">
    <property type="entry name" value="CHASE5"/>
    <property type="match status" value="1"/>
</dbReference>
<evidence type="ECO:0000259" key="12">
    <source>
        <dbReference type="PROSITE" id="PS50110"/>
    </source>
</evidence>
<dbReference type="Proteomes" id="UP000000238">
    <property type="component" value="Chromosome"/>
</dbReference>
<dbReference type="SUPFAM" id="SSF47384">
    <property type="entry name" value="Homodimeric domain of signal transducing histidine kinase"/>
    <property type="match status" value="1"/>
</dbReference>
<evidence type="ECO:0000313" key="13">
    <source>
        <dbReference type="EMBL" id="ABC31960.1"/>
    </source>
</evidence>
<keyword evidence="6 13" id="KW-0418">Kinase</keyword>
<evidence type="ECO:0000256" key="6">
    <source>
        <dbReference type="ARBA" id="ARBA00022777"/>
    </source>
</evidence>
<keyword evidence="5" id="KW-0547">Nucleotide-binding</keyword>
<feature type="domain" description="Response regulatory" evidence="12">
    <location>
        <begin position="482"/>
        <end position="604"/>
    </location>
</feature>
<dbReference type="PROSITE" id="PS50109">
    <property type="entry name" value="HIS_KIN"/>
    <property type="match status" value="1"/>
</dbReference>
<feature type="transmembrane region" description="Helical" evidence="10">
    <location>
        <begin position="132"/>
        <end position="158"/>
    </location>
</feature>
<dbReference type="SUPFAM" id="SSF52172">
    <property type="entry name" value="CheY-like"/>
    <property type="match status" value="2"/>
</dbReference>
<evidence type="ECO:0000256" key="3">
    <source>
        <dbReference type="ARBA" id="ARBA00022553"/>
    </source>
</evidence>
<dbReference type="GO" id="GO:0005524">
    <property type="term" value="F:ATP binding"/>
    <property type="evidence" value="ECO:0007669"/>
    <property type="project" value="UniProtKB-KW"/>
</dbReference>
<feature type="domain" description="Histidine kinase" evidence="11">
    <location>
        <begin position="242"/>
        <end position="463"/>
    </location>
</feature>
<dbReference type="SMART" id="SM00387">
    <property type="entry name" value="HATPase_c"/>
    <property type="match status" value="1"/>
</dbReference>
<keyword evidence="10" id="KW-0472">Membrane</keyword>
<dbReference type="PRINTS" id="PR00344">
    <property type="entry name" value="BCTRLSENSOR"/>
</dbReference>
<proteinExistence type="predicted"/>
<comment type="catalytic activity">
    <reaction evidence="1">
        <text>ATP + protein L-histidine = ADP + protein N-phospho-L-histidine.</text>
        <dbReference type="EC" id="2.7.13.3"/>
    </reaction>
</comment>
<evidence type="ECO:0000313" key="14">
    <source>
        <dbReference type="Proteomes" id="UP000000238"/>
    </source>
</evidence>
<dbReference type="Gene3D" id="3.30.565.10">
    <property type="entry name" value="Histidine kinase-like ATPase, C-terminal domain"/>
    <property type="match status" value="1"/>
</dbReference>
<dbReference type="Pfam" id="PF00072">
    <property type="entry name" value="Response_reg"/>
    <property type="match status" value="2"/>
</dbReference>
<sequence>MASVLLFSTAVALVSTGVQLWLDYRAEVAALNTRLDDVASTFEPGLANSLWSINHDNLDVLLRGLLRLPEIYNVSLVTNYQDVFTAGTPPSGEPSFSKVYPIYQPGMDNYWLGDLTLIATLEPIQHKIWDRLLIILITQSVKTFVVAIFFLLIFWLLVSRHLEKMSQYCRRLEIDNPTATLTLDRKPPSSSDELSQVVTAINNLRIRMLEQTRILRQSEQRSQVERSQAVKANQSKSVFIANISHELRTPMNNILGYTGLLLDTPVSQEQREYLLAVQQSSESLLTLFNDMLDLSKLEAGTTQVDLAPTELRALLQAAVARVSTVSEAKGLNVETFVDAGLPTRVLTDRNILLRVLESLLSVAITVTVKGQVVLHVHPVAFDEDRVRIRFTVEDSSPGISPNEIDTLLSNTFEAPVSQGLNEVGTGLRLALCKQFVELMGGSFGIESEEGKGTTYWAQLSCQRVQSYSPQILNEENIFRESRILVADANELSLKATLDIFSEESLLHCDIAKTAEEVKALVNQAVDSKAPYNAMILDESLPGDEFIDLIKFIKSLDLQKNAPILTLSSHPQREHVSELKGAGVSGYLSKLDRESHLRDALYTVMVEEPNETSIILSPSLMTFEDRRDSKRSGLRVLLVEDNTVNRNLARKMLEKCGCRVDFAENGEIAIQQMGSTHFDLIFMDCWMPVMDGYETTRRIRESGQSFSHIPIVALTANAFPGEKEKCMQCGMDDFLTKPIRFEELSAIVRHFEEKVLEQA</sequence>
<dbReference type="Pfam" id="PF02518">
    <property type="entry name" value="HATPase_c"/>
    <property type="match status" value="1"/>
</dbReference>
<evidence type="ECO:0000256" key="5">
    <source>
        <dbReference type="ARBA" id="ARBA00022741"/>
    </source>
</evidence>
<gene>
    <name evidence="13" type="ordered locus">HCH_05286</name>
</gene>
<dbReference type="FunFam" id="1.10.287.130:FF:000002">
    <property type="entry name" value="Two-component osmosensing histidine kinase"/>
    <property type="match status" value="1"/>
</dbReference>
<dbReference type="STRING" id="349521.HCH_05286"/>
<dbReference type="InterPro" id="IPR001789">
    <property type="entry name" value="Sig_transdc_resp-reg_receiver"/>
</dbReference>
<dbReference type="RefSeq" id="WP_011399024.1">
    <property type="nucleotide sequence ID" value="NC_007645.1"/>
</dbReference>
<dbReference type="HOGENOM" id="CLU_000445_104_15_6"/>
<keyword evidence="10" id="KW-1133">Transmembrane helix</keyword>
<organism evidence="13 14">
    <name type="scientific">Hahella chejuensis (strain KCTC 2396)</name>
    <dbReference type="NCBI Taxonomy" id="349521"/>
    <lineage>
        <taxon>Bacteria</taxon>
        <taxon>Pseudomonadati</taxon>
        <taxon>Pseudomonadota</taxon>
        <taxon>Gammaproteobacteria</taxon>
        <taxon>Oceanospirillales</taxon>
        <taxon>Hahellaceae</taxon>
        <taxon>Hahella</taxon>
    </lineage>
</organism>
<dbReference type="PANTHER" id="PTHR45339:SF5">
    <property type="entry name" value="HISTIDINE KINASE"/>
    <property type="match status" value="1"/>
</dbReference>
<dbReference type="Gene3D" id="1.10.287.130">
    <property type="match status" value="1"/>
</dbReference>
<dbReference type="SMART" id="SM00388">
    <property type="entry name" value="HisKA"/>
    <property type="match status" value="1"/>
</dbReference>
<evidence type="ECO:0000256" key="2">
    <source>
        <dbReference type="ARBA" id="ARBA00012438"/>
    </source>
</evidence>
<feature type="modified residue" description="4-aspartylphosphate" evidence="9">
    <location>
        <position position="537"/>
    </location>
</feature>
<reference evidence="13 14" key="1">
    <citation type="journal article" date="2005" name="Nucleic Acids Res.">
        <title>Genomic blueprint of Hahella chejuensis, a marine microbe producing an algicidal agent.</title>
        <authorList>
            <person name="Jeong H."/>
            <person name="Yim J.H."/>
            <person name="Lee C."/>
            <person name="Choi S.-H."/>
            <person name="Park Y.K."/>
            <person name="Yoon S.H."/>
            <person name="Hur C.-G."/>
            <person name="Kang H.-Y."/>
            <person name="Kim D."/>
            <person name="Lee H.H."/>
            <person name="Park K.H."/>
            <person name="Park S.-H."/>
            <person name="Park H.-S."/>
            <person name="Lee H.K."/>
            <person name="Oh T.K."/>
            <person name="Kim J.F."/>
        </authorList>
    </citation>
    <scope>NUCLEOTIDE SEQUENCE [LARGE SCALE GENOMIC DNA]</scope>
    <source>
        <strain evidence="13 14">KCTC 2396</strain>
    </source>
</reference>
<evidence type="ECO:0000256" key="9">
    <source>
        <dbReference type="PROSITE-ProRule" id="PRU00169"/>
    </source>
</evidence>
<evidence type="ECO:0000256" key="7">
    <source>
        <dbReference type="ARBA" id="ARBA00022840"/>
    </source>
</evidence>
<dbReference type="PROSITE" id="PS50110">
    <property type="entry name" value="RESPONSE_REGULATORY"/>
    <property type="match status" value="2"/>
</dbReference>
<dbReference type="CDD" id="cd17546">
    <property type="entry name" value="REC_hyHK_CKI1_RcsC-like"/>
    <property type="match status" value="1"/>
</dbReference>
<dbReference type="InterPro" id="IPR036097">
    <property type="entry name" value="HisK_dim/P_sf"/>
</dbReference>
<dbReference type="AlphaFoldDB" id="Q2SBL4"/>
<dbReference type="eggNOG" id="COG0784">
    <property type="taxonomic scope" value="Bacteria"/>
</dbReference>
<dbReference type="EMBL" id="CP000155">
    <property type="protein sequence ID" value="ABC31960.1"/>
    <property type="molecule type" value="Genomic_DNA"/>
</dbReference>
<keyword evidence="4" id="KW-0808">Transferase</keyword>
<protein>
    <recommendedName>
        <fullName evidence="2">histidine kinase</fullName>
        <ecNumber evidence="2">2.7.13.3</ecNumber>
    </recommendedName>
</protein>
<dbReference type="SMART" id="SM00448">
    <property type="entry name" value="REC"/>
    <property type="match status" value="2"/>
</dbReference>
<evidence type="ECO:0000256" key="1">
    <source>
        <dbReference type="ARBA" id="ARBA00000085"/>
    </source>
</evidence>
<dbReference type="InterPro" id="IPR036890">
    <property type="entry name" value="HATPase_C_sf"/>
</dbReference>
<name>Q2SBL4_HAHCH</name>
<dbReference type="GO" id="GO:0000155">
    <property type="term" value="F:phosphorelay sensor kinase activity"/>
    <property type="evidence" value="ECO:0007669"/>
    <property type="project" value="InterPro"/>
</dbReference>